<dbReference type="SUPFAM" id="SSF158682">
    <property type="entry name" value="TerB-like"/>
    <property type="match status" value="1"/>
</dbReference>
<dbReference type="EMBL" id="CP051775">
    <property type="protein sequence ID" value="QJE73970.1"/>
    <property type="molecule type" value="Genomic_DNA"/>
</dbReference>
<dbReference type="AlphaFoldDB" id="A0A858R921"/>
<feature type="region of interest" description="Disordered" evidence="1">
    <location>
        <begin position="70"/>
        <end position="89"/>
    </location>
</feature>
<feature type="compositionally biased region" description="Polar residues" evidence="1">
    <location>
        <begin position="77"/>
        <end position="88"/>
    </location>
</feature>
<dbReference type="Gene3D" id="1.10.3680.10">
    <property type="entry name" value="TerB-like"/>
    <property type="match status" value="1"/>
</dbReference>
<evidence type="ECO:0000313" key="2">
    <source>
        <dbReference type="EMBL" id="QJE73970.1"/>
    </source>
</evidence>
<reference evidence="2" key="1">
    <citation type="submission" date="2020-04" db="EMBL/GenBank/DDBJ databases">
        <title>A desert anoxygenic phototrophic bacterium fixes CO2 using RubisCO under aerobic conditions.</title>
        <authorList>
            <person name="Tang K."/>
        </authorList>
    </citation>
    <scope>NUCLEOTIDE SEQUENCE [LARGE SCALE GENOMIC DNA]</scope>
    <source>
        <strain evidence="2">MIMtkB3</strain>
    </source>
</reference>
<protein>
    <submittedName>
        <fullName evidence="2">Tellurite resistance TerB family protein</fullName>
    </submittedName>
</protein>
<dbReference type="InterPro" id="IPR029024">
    <property type="entry name" value="TerB-like"/>
</dbReference>
<dbReference type="KEGG" id="acru:HHL28_13490"/>
<dbReference type="InterPro" id="IPR007486">
    <property type="entry name" value="YebE"/>
</dbReference>
<dbReference type="Pfam" id="PF04391">
    <property type="entry name" value="DUF533"/>
    <property type="match status" value="1"/>
</dbReference>
<proteinExistence type="predicted"/>
<evidence type="ECO:0000313" key="3">
    <source>
        <dbReference type="Proteomes" id="UP000501891"/>
    </source>
</evidence>
<organism evidence="2 3">
    <name type="scientific">Aerophototrophica crusticola</name>
    <dbReference type="NCBI Taxonomy" id="1709002"/>
    <lineage>
        <taxon>Bacteria</taxon>
        <taxon>Pseudomonadati</taxon>
        <taxon>Pseudomonadota</taxon>
        <taxon>Alphaproteobacteria</taxon>
        <taxon>Rhodospirillales</taxon>
        <taxon>Rhodospirillaceae</taxon>
        <taxon>Aerophototrophica</taxon>
    </lineage>
</organism>
<evidence type="ECO:0000256" key="1">
    <source>
        <dbReference type="SAM" id="MobiDB-lite"/>
    </source>
</evidence>
<gene>
    <name evidence="2" type="ORF">HHL28_13490</name>
</gene>
<dbReference type="CDD" id="cd07178">
    <property type="entry name" value="terB_like_YebE"/>
    <property type="match status" value="1"/>
</dbReference>
<keyword evidence="3" id="KW-1185">Reference proteome</keyword>
<name>A0A858R921_9PROT</name>
<sequence>MANLGGLLGAMMATGLGGRSARGPVFAAGTRTPGVGGDFRSTAGVAALGYLAYKAYQDYKANNPAGAGAGPGAHMNPQATSARGTGSSLGDRIGDMLSRGPAPQEPAMGVADQKALLLIRAMVAAANADGQIDADERARILDTVNQAGAGEEERRLLERELADPPSMDDIVAQARDPETAEQVYLASQMAITPDGRAEQSYLRYLADRLNLPDGRAEELRRIG</sequence>
<dbReference type="Proteomes" id="UP000501891">
    <property type="component" value="Chromosome"/>
</dbReference>
<accession>A0A858R921</accession>